<name>A0A2Z6N403_TRISU</name>
<gene>
    <name evidence="1" type="ORF">TSUD_35570</name>
</gene>
<proteinExistence type="predicted"/>
<evidence type="ECO:0000313" key="2">
    <source>
        <dbReference type="Proteomes" id="UP000242715"/>
    </source>
</evidence>
<keyword evidence="2" id="KW-1185">Reference proteome</keyword>
<sequence length="79" mass="8820">MGERVPEVSKCCSSNSYVLVECKKLTEVYHGFCLRARCSLTTKILLHFTVLSNDGEGEDITNSNSKCQLYIDKTITIAN</sequence>
<dbReference type="EMBL" id="DF973280">
    <property type="protein sequence ID" value="GAU23887.1"/>
    <property type="molecule type" value="Genomic_DNA"/>
</dbReference>
<dbReference type="Proteomes" id="UP000242715">
    <property type="component" value="Unassembled WGS sequence"/>
</dbReference>
<protein>
    <submittedName>
        <fullName evidence="1">Uncharacterized protein</fullName>
    </submittedName>
</protein>
<evidence type="ECO:0000313" key="1">
    <source>
        <dbReference type="EMBL" id="GAU23887.1"/>
    </source>
</evidence>
<reference evidence="2" key="1">
    <citation type="journal article" date="2017" name="Front. Plant Sci.">
        <title>Climate Clever Clovers: New Paradigm to Reduce the Environmental Footprint of Ruminants by Breeding Low Methanogenic Forages Utilizing Haplotype Variation.</title>
        <authorList>
            <person name="Kaur P."/>
            <person name="Appels R."/>
            <person name="Bayer P.E."/>
            <person name="Keeble-Gagnere G."/>
            <person name="Wang J."/>
            <person name="Hirakawa H."/>
            <person name="Shirasawa K."/>
            <person name="Vercoe P."/>
            <person name="Stefanova K."/>
            <person name="Durmic Z."/>
            <person name="Nichols P."/>
            <person name="Revell C."/>
            <person name="Isobe S.N."/>
            <person name="Edwards D."/>
            <person name="Erskine W."/>
        </authorList>
    </citation>
    <scope>NUCLEOTIDE SEQUENCE [LARGE SCALE GENOMIC DNA]</scope>
    <source>
        <strain evidence="2">cv. Daliak</strain>
    </source>
</reference>
<accession>A0A2Z6N403</accession>
<dbReference type="AlphaFoldDB" id="A0A2Z6N403"/>
<organism evidence="1 2">
    <name type="scientific">Trifolium subterraneum</name>
    <name type="common">Subterranean clover</name>
    <dbReference type="NCBI Taxonomy" id="3900"/>
    <lineage>
        <taxon>Eukaryota</taxon>
        <taxon>Viridiplantae</taxon>
        <taxon>Streptophyta</taxon>
        <taxon>Embryophyta</taxon>
        <taxon>Tracheophyta</taxon>
        <taxon>Spermatophyta</taxon>
        <taxon>Magnoliopsida</taxon>
        <taxon>eudicotyledons</taxon>
        <taxon>Gunneridae</taxon>
        <taxon>Pentapetalae</taxon>
        <taxon>rosids</taxon>
        <taxon>fabids</taxon>
        <taxon>Fabales</taxon>
        <taxon>Fabaceae</taxon>
        <taxon>Papilionoideae</taxon>
        <taxon>50 kb inversion clade</taxon>
        <taxon>NPAAA clade</taxon>
        <taxon>Hologalegina</taxon>
        <taxon>IRL clade</taxon>
        <taxon>Trifolieae</taxon>
        <taxon>Trifolium</taxon>
    </lineage>
</organism>